<dbReference type="EC" id="1.14.11.-" evidence="3"/>
<accession>A0A199VSW3</accession>
<dbReference type="GO" id="GO:0008168">
    <property type="term" value="F:methyltransferase activity"/>
    <property type="evidence" value="ECO:0007669"/>
    <property type="project" value="UniProtKB-KW"/>
</dbReference>
<keyword evidence="6" id="KW-0808">Transferase</keyword>
<dbReference type="InterPro" id="IPR016024">
    <property type="entry name" value="ARM-type_fold"/>
</dbReference>
<comment type="subcellular location">
    <subcellularLocation>
        <location evidence="3">Nucleus</location>
    </subcellularLocation>
</comment>
<dbReference type="PANTHER" id="PTHR13096:SF9">
    <property type="entry name" value="BIFUNCTIONAL LYSINE-SPECIFIC DEMETHYLASE AND HISTIDYL-HYDROXYLASE"/>
    <property type="match status" value="1"/>
</dbReference>
<comment type="function">
    <text evidence="3">Oxygenase that can act as both a histone lysine demethylase and a ribosomal histidine hydroxylase.</text>
</comment>
<dbReference type="AlphaFoldDB" id="A0A199VSW3"/>
<feature type="compositionally biased region" description="Basic residues" evidence="4">
    <location>
        <begin position="9"/>
        <end position="20"/>
    </location>
</feature>
<dbReference type="PANTHER" id="PTHR13096">
    <property type="entry name" value="MINA53 MYC INDUCED NUCLEAR ANTIGEN"/>
    <property type="match status" value="1"/>
</dbReference>
<dbReference type="Gene3D" id="2.60.120.650">
    <property type="entry name" value="Cupin"/>
    <property type="match status" value="1"/>
</dbReference>
<proteinExistence type="inferred from homology"/>
<evidence type="ECO:0000259" key="5">
    <source>
        <dbReference type="PROSITE" id="PS51184"/>
    </source>
</evidence>
<reference evidence="6 7" key="1">
    <citation type="journal article" date="2016" name="DNA Res.">
        <title>The draft genome of MD-2 pineapple using hybrid error correction of long reads.</title>
        <authorList>
            <person name="Redwan R.M."/>
            <person name="Saidin A."/>
            <person name="Kumar S.V."/>
        </authorList>
    </citation>
    <scope>NUCLEOTIDE SEQUENCE [LARGE SCALE GENOMIC DNA]</scope>
    <source>
        <strain evidence="7">cv. MD2</strain>
        <tissue evidence="6">Leaf</tissue>
    </source>
</reference>
<dbReference type="PROSITE" id="PS51184">
    <property type="entry name" value="JMJC"/>
    <property type="match status" value="1"/>
</dbReference>
<feature type="domain" description="JmjC" evidence="5">
    <location>
        <begin position="412"/>
        <end position="577"/>
    </location>
</feature>
<dbReference type="GO" id="GO:0051864">
    <property type="term" value="F:histone H3K36 demethylase activity"/>
    <property type="evidence" value="ECO:0007669"/>
    <property type="project" value="TreeGrafter"/>
</dbReference>
<keyword evidence="6" id="KW-0489">Methyltransferase</keyword>
<dbReference type="Pfam" id="PF08007">
    <property type="entry name" value="JmjC_2"/>
    <property type="match status" value="1"/>
</dbReference>
<dbReference type="Gene3D" id="1.25.10.10">
    <property type="entry name" value="Leucine-rich Repeat Variant"/>
    <property type="match status" value="1"/>
</dbReference>
<dbReference type="GO" id="GO:0032453">
    <property type="term" value="F:histone H3K4 demethylase activity"/>
    <property type="evidence" value="ECO:0007669"/>
    <property type="project" value="TreeGrafter"/>
</dbReference>
<dbReference type="SUPFAM" id="SSF51197">
    <property type="entry name" value="Clavaminate synthase-like"/>
    <property type="match status" value="1"/>
</dbReference>
<dbReference type="InterPro" id="IPR003347">
    <property type="entry name" value="JmjC_dom"/>
</dbReference>
<dbReference type="GO" id="GO:0005730">
    <property type="term" value="C:nucleolus"/>
    <property type="evidence" value="ECO:0007669"/>
    <property type="project" value="TreeGrafter"/>
</dbReference>
<dbReference type="GO" id="GO:0005506">
    <property type="term" value="F:iron ion binding"/>
    <property type="evidence" value="ECO:0007669"/>
    <property type="project" value="UniProtKB-UniRule"/>
</dbReference>
<evidence type="ECO:0000256" key="1">
    <source>
        <dbReference type="ARBA" id="ARBA00022723"/>
    </source>
</evidence>
<comment type="similarity">
    <text evidence="3">Belongs to the ROX family.</text>
</comment>
<name>A0A199VSW3_ANACO</name>
<dbReference type="EMBL" id="LSRQ01000967">
    <property type="protein sequence ID" value="OAY80016.1"/>
    <property type="molecule type" value="Genomic_DNA"/>
</dbReference>
<sequence length="788" mass="88822">MEEEEEARRKKRRKGVRKKTTSTSSSCFSSFDRAVFPLLLAAAVRGAQDPVACSLLRRFLRSQRLAIAVPPTSPSSNPLPGGFLSLLPLLLTSRCPAVAALSAEVVGAAALHSMEMNMAIASDYEVVKCLISALGSQSYRVAKAACNAIMDLSSSPNGRERLKDSLAIQSLLCLYCQVESVPAYFDVPQDMDKPYSENSKGYSRDKFLALILDAAMTLINTCNEDCSKRISPELLKKVLSLLCEIWHNIRGLTLPTNNNRLKSFLRSSEFNLAETIFRLSMNQIRPAPWDSTDVRMIIFGGKESDFENFILNYWENSPLVLQGMSKNSEKANTIFSSVIGSFNPKIADNIIDLILAGLVTCPPIASDELDINCFLHEVKDLLGSPIVHGQDVRVLRTSKLNPMCSQDTGEMEEHFFTNDPFTIPKCKKAFLDGYTIALRGMEFRSDEVAAIAEALADLFGQPSVGVNVYLSPPCSQGLACHYDDHCVFVWQILGRKHWTVSTHPTAVLPRLYGPLKNLGLKSDSVRSMQMLIKEGDILYIPRGYAHMAHTVYDEMESQGSVAADYSLHLTLAIEVELPFQWEGFAHIALYCWNKKQKKECHHLVDSNYKKPSVMFTLLLHIAIKLIADHDPVFRKACMIASKLASFDCERENHAEAFITSQKATFLYVIEKINVNCSFIKAFKCIELVVQERNDSTLQWMRWLQHLPQDGVEDDEIDFNNLLGVLEDLFALYSNCIKEAIVEFDLFKFRFCRDVVYEEACESFNILLEKYKKTRNQYMKGMLSLHRRL</sequence>
<organism evidence="6 7">
    <name type="scientific">Ananas comosus</name>
    <name type="common">Pineapple</name>
    <name type="synonym">Ananas ananas</name>
    <dbReference type="NCBI Taxonomy" id="4615"/>
    <lineage>
        <taxon>Eukaryota</taxon>
        <taxon>Viridiplantae</taxon>
        <taxon>Streptophyta</taxon>
        <taxon>Embryophyta</taxon>
        <taxon>Tracheophyta</taxon>
        <taxon>Spermatophyta</taxon>
        <taxon>Magnoliopsida</taxon>
        <taxon>Liliopsida</taxon>
        <taxon>Poales</taxon>
        <taxon>Bromeliaceae</taxon>
        <taxon>Bromelioideae</taxon>
        <taxon>Ananas</taxon>
    </lineage>
</organism>
<evidence type="ECO:0000313" key="7">
    <source>
        <dbReference type="Proteomes" id="UP000092600"/>
    </source>
</evidence>
<keyword evidence="3" id="KW-0805">Transcription regulation</keyword>
<dbReference type="InterPro" id="IPR011989">
    <property type="entry name" value="ARM-like"/>
</dbReference>
<dbReference type="STRING" id="4615.A0A199VSW3"/>
<keyword evidence="1 3" id="KW-0479">Metal-binding</keyword>
<comment type="cofactor">
    <cofactor evidence="3">
        <name>Fe(2+)</name>
        <dbReference type="ChEBI" id="CHEBI:29033"/>
    </cofactor>
    <text evidence="3">Binds 1 Fe(2+) ion per subunit.</text>
</comment>
<keyword evidence="2 3" id="KW-0408">Iron</keyword>
<evidence type="ECO:0000256" key="4">
    <source>
        <dbReference type="SAM" id="MobiDB-lite"/>
    </source>
</evidence>
<keyword evidence="3" id="KW-0804">Transcription</keyword>
<comment type="caution">
    <text evidence="6">The sequence shown here is derived from an EMBL/GenBank/DDBJ whole genome shotgun (WGS) entry which is preliminary data.</text>
</comment>
<evidence type="ECO:0000256" key="2">
    <source>
        <dbReference type="ARBA" id="ARBA00023004"/>
    </source>
</evidence>
<keyword evidence="3" id="KW-0539">Nucleus</keyword>
<feature type="region of interest" description="Disordered" evidence="4">
    <location>
        <begin position="1"/>
        <end position="25"/>
    </location>
</feature>
<keyword evidence="3" id="KW-0560">Oxidoreductase</keyword>
<dbReference type="InterPro" id="IPR039994">
    <property type="entry name" value="NO66-like"/>
</dbReference>
<protein>
    <recommendedName>
        <fullName evidence="3">Bifunctional lysine-specific demethylase and histidyl-hydroxylase</fullName>
        <ecNumber evidence="3">1.14.11.-</ecNumber>
    </recommendedName>
</protein>
<dbReference type="GO" id="GO:0032259">
    <property type="term" value="P:methylation"/>
    <property type="evidence" value="ECO:0007669"/>
    <property type="project" value="UniProtKB-KW"/>
</dbReference>
<evidence type="ECO:0000313" key="6">
    <source>
        <dbReference type="EMBL" id="OAY80016.1"/>
    </source>
</evidence>
<evidence type="ECO:0000256" key="3">
    <source>
        <dbReference type="RuleBase" id="RU366061"/>
    </source>
</evidence>
<keyword evidence="3" id="KW-0223">Dioxygenase</keyword>
<gene>
    <name evidence="6" type="ORF">ACMD2_22540</name>
</gene>
<dbReference type="SUPFAM" id="SSF48371">
    <property type="entry name" value="ARM repeat"/>
    <property type="match status" value="1"/>
</dbReference>
<dbReference type="Proteomes" id="UP000092600">
    <property type="component" value="Unassembled WGS sequence"/>
</dbReference>